<dbReference type="GO" id="GO:0043781">
    <property type="term" value="F:cobalt-factor II C20-methyltransferase activity"/>
    <property type="evidence" value="ECO:0007669"/>
    <property type="project" value="UniProtKB-EC"/>
</dbReference>
<feature type="domain" description="Tetrapyrrole methylase" evidence="8">
    <location>
        <begin position="3"/>
        <end position="209"/>
    </location>
</feature>
<dbReference type="RefSeq" id="WP_021934847.1">
    <property type="nucleotide sequence ID" value="NZ_CP096607.1"/>
</dbReference>
<evidence type="ECO:0000313" key="9">
    <source>
        <dbReference type="EMBL" id="KXI10322.1"/>
    </source>
</evidence>
<dbReference type="InterPro" id="IPR014777">
    <property type="entry name" value="4pyrrole_Mease_sub1"/>
</dbReference>
<dbReference type="Gene3D" id="3.30.950.10">
    <property type="entry name" value="Methyltransferase, Cobalt-precorrin-4 Transmethylase, Domain 2"/>
    <property type="match status" value="1"/>
</dbReference>
<dbReference type="EMBL" id="LSQZ01000099">
    <property type="protein sequence ID" value="KXI10322.1"/>
    <property type="molecule type" value="Genomic_DNA"/>
</dbReference>
<dbReference type="NCBIfam" id="NF004059">
    <property type="entry name" value="PRK05576.1-2"/>
    <property type="match status" value="1"/>
</dbReference>
<dbReference type="GO" id="GO:0032259">
    <property type="term" value="P:methylation"/>
    <property type="evidence" value="ECO:0007669"/>
    <property type="project" value="UniProtKB-KW"/>
</dbReference>
<dbReference type="InterPro" id="IPR000878">
    <property type="entry name" value="4pyrrol_Mease"/>
</dbReference>
<evidence type="ECO:0000256" key="7">
    <source>
        <dbReference type="PIRNR" id="PIRNR036427"/>
    </source>
</evidence>
<evidence type="ECO:0000259" key="8">
    <source>
        <dbReference type="Pfam" id="PF00590"/>
    </source>
</evidence>
<dbReference type="STRING" id="1261.HMPREF3195_01908"/>
<dbReference type="PANTHER" id="PTHR43467:SF2">
    <property type="entry name" value="COBALT-PRECORRIN-2 C(20)-METHYLTRANSFERASE"/>
    <property type="match status" value="1"/>
</dbReference>
<dbReference type="NCBIfam" id="TIGR01467">
    <property type="entry name" value="cobI_cbiL"/>
    <property type="match status" value="1"/>
</dbReference>
<dbReference type="Proteomes" id="UP000070326">
    <property type="component" value="Unassembled WGS sequence"/>
</dbReference>
<keyword evidence="4 9" id="KW-0489">Methyltransferase</keyword>
<dbReference type="SUPFAM" id="SSF53790">
    <property type="entry name" value="Tetrapyrrole methylase"/>
    <property type="match status" value="1"/>
</dbReference>
<comment type="similarity">
    <text evidence="2 7">Belongs to the precorrin methyltransferase family.</text>
</comment>
<dbReference type="InterPro" id="IPR012382">
    <property type="entry name" value="CobI/CbiL"/>
</dbReference>
<dbReference type="PIRSF" id="PIRSF036427">
    <property type="entry name" value="Precrrn-2_mtase"/>
    <property type="match status" value="1"/>
</dbReference>
<dbReference type="InterPro" id="IPR014776">
    <property type="entry name" value="4pyrrole_Mease_sub2"/>
</dbReference>
<evidence type="ECO:0000256" key="1">
    <source>
        <dbReference type="ARBA" id="ARBA00004953"/>
    </source>
</evidence>
<dbReference type="AlphaFoldDB" id="A0A135YLQ7"/>
<evidence type="ECO:0000313" key="10">
    <source>
        <dbReference type="Proteomes" id="UP000070326"/>
    </source>
</evidence>
<proteinExistence type="inferred from homology"/>
<name>A0A135YLQ7_9FIRM</name>
<comment type="catalytic activity">
    <reaction evidence="7">
        <text>Co-precorrin-2 + S-adenosyl-L-methionine = Co-precorrin-3 + S-adenosyl-L-homocysteine + H(+)</text>
        <dbReference type="Rhea" id="RHEA:17997"/>
        <dbReference type="ChEBI" id="CHEBI:15378"/>
        <dbReference type="ChEBI" id="CHEBI:57856"/>
        <dbReference type="ChEBI" id="CHEBI:59789"/>
        <dbReference type="ChEBI" id="CHEBI:60053"/>
        <dbReference type="ChEBI" id="CHEBI:60060"/>
        <dbReference type="EC" id="2.1.1.151"/>
    </reaction>
</comment>
<keyword evidence="6" id="KW-0949">S-adenosyl-L-methionine</keyword>
<comment type="function">
    <text evidence="7">Methylates cobalt-precorrin-2 at the C-20 position to produce cobalt-precorrin-3A in the anaerobic cobalamin biosynthesis pathway.</text>
</comment>
<gene>
    <name evidence="9" type="ORF">HMPREF3195_01908</name>
</gene>
<protein>
    <recommendedName>
        <fullName evidence="7">Cobalt-precorrin-2 C(20)-methyltransferase</fullName>
        <ecNumber evidence="7">2.1.1.151</ecNumber>
    </recommendedName>
</protein>
<accession>A0A135YLQ7</accession>
<dbReference type="PATRIC" id="fig|1261.5.peg.1919"/>
<dbReference type="CDD" id="cd11645">
    <property type="entry name" value="Precorrin_2_C20_MT"/>
    <property type="match status" value="1"/>
</dbReference>
<dbReference type="Gene3D" id="3.40.1010.10">
    <property type="entry name" value="Cobalt-precorrin-4 Transmethylase, Domain 1"/>
    <property type="match status" value="1"/>
</dbReference>
<dbReference type="PANTHER" id="PTHR43467">
    <property type="entry name" value="COBALT-PRECORRIN-2 C(20)-METHYLTRANSFERASE"/>
    <property type="match status" value="1"/>
</dbReference>
<dbReference type="EC" id="2.1.1.151" evidence="7"/>
<evidence type="ECO:0000256" key="5">
    <source>
        <dbReference type="ARBA" id="ARBA00022679"/>
    </source>
</evidence>
<evidence type="ECO:0000256" key="6">
    <source>
        <dbReference type="ARBA" id="ARBA00022691"/>
    </source>
</evidence>
<comment type="caution">
    <text evidence="9">The sequence shown here is derived from an EMBL/GenBank/DDBJ whole genome shotgun (WGS) entry which is preliminary data.</text>
</comment>
<dbReference type="UniPathway" id="UPA00148"/>
<dbReference type="GO" id="GO:0030788">
    <property type="term" value="F:precorrin-2 C20-methyltransferase activity"/>
    <property type="evidence" value="ECO:0007669"/>
    <property type="project" value="InterPro"/>
</dbReference>
<evidence type="ECO:0000256" key="3">
    <source>
        <dbReference type="ARBA" id="ARBA00022573"/>
    </source>
</evidence>
<keyword evidence="5 9" id="KW-0808">Transferase</keyword>
<sequence>MGKLYGIGVGSGDSDLLTIRAVRTLEKLDVLYTPQAKKGGESTAMGIVSDYLREDLIVKERHFPMNYNDDEKIEAWDMISREIEIDVKEGLHVGFITLGDPMVYSTYVYLLERLINKIEIETIPGISSFINISSSNNFPLVMDRESLAVVSCTDKFDRLSYYVDDFDCLVLMKVYKNFKDVVDLIVKKELSENAIMVSNSSMENEIVYEDISEALKLEKVPYFSTILINKKWKRK</sequence>
<dbReference type="Pfam" id="PF00590">
    <property type="entry name" value="TP_methylase"/>
    <property type="match status" value="1"/>
</dbReference>
<evidence type="ECO:0000256" key="2">
    <source>
        <dbReference type="ARBA" id="ARBA00005879"/>
    </source>
</evidence>
<keyword evidence="3" id="KW-0169">Cobalamin biosynthesis</keyword>
<reference evidence="9 10" key="1">
    <citation type="submission" date="2016-02" db="EMBL/GenBank/DDBJ databases">
        <authorList>
            <person name="Wen L."/>
            <person name="He K."/>
            <person name="Yang H."/>
        </authorList>
    </citation>
    <scope>NUCLEOTIDE SEQUENCE [LARGE SCALE GENOMIC DNA]</scope>
    <source>
        <strain evidence="9 10">MJR8628A</strain>
    </source>
</reference>
<dbReference type="GO" id="GO:0009236">
    <property type="term" value="P:cobalamin biosynthetic process"/>
    <property type="evidence" value="ECO:0007669"/>
    <property type="project" value="UniProtKB-UniRule"/>
</dbReference>
<comment type="pathway">
    <text evidence="1">Cofactor biosynthesis; adenosylcobalamin biosynthesis.</text>
</comment>
<comment type="subunit">
    <text evidence="7">Homodimer.</text>
</comment>
<dbReference type="eggNOG" id="COG2243">
    <property type="taxonomic scope" value="Bacteria"/>
</dbReference>
<dbReference type="InterPro" id="IPR006364">
    <property type="entry name" value="CobI/CbiL/CobIJ_dom"/>
</dbReference>
<dbReference type="InterPro" id="IPR035996">
    <property type="entry name" value="4pyrrol_Methylase_sf"/>
</dbReference>
<evidence type="ECO:0000256" key="4">
    <source>
        <dbReference type="ARBA" id="ARBA00022603"/>
    </source>
</evidence>
<organism evidence="9 10">
    <name type="scientific">Peptostreptococcus anaerobius</name>
    <dbReference type="NCBI Taxonomy" id="1261"/>
    <lineage>
        <taxon>Bacteria</taxon>
        <taxon>Bacillati</taxon>
        <taxon>Bacillota</taxon>
        <taxon>Clostridia</taxon>
        <taxon>Peptostreptococcales</taxon>
        <taxon>Peptostreptococcaceae</taxon>
        <taxon>Peptostreptococcus</taxon>
    </lineage>
</organism>